<dbReference type="PROSITE" id="PS51012">
    <property type="entry name" value="ABC_TM2"/>
    <property type="match status" value="1"/>
</dbReference>
<dbReference type="PANTHER" id="PTHR43229:SF2">
    <property type="entry name" value="NODULATION PROTEIN J"/>
    <property type="match status" value="1"/>
</dbReference>
<evidence type="ECO:0000256" key="5">
    <source>
        <dbReference type="ARBA" id="ARBA00023251"/>
    </source>
</evidence>
<feature type="transmembrane region" description="Helical" evidence="6">
    <location>
        <begin position="85"/>
        <end position="112"/>
    </location>
</feature>
<organism evidence="8 9">
    <name type="scientific">Mumia zhuanghuii</name>
    <dbReference type="NCBI Taxonomy" id="2585211"/>
    <lineage>
        <taxon>Bacteria</taxon>
        <taxon>Bacillati</taxon>
        <taxon>Actinomycetota</taxon>
        <taxon>Actinomycetes</taxon>
        <taxon>Propionibacteriales</taxon>
        <taxon>Nocardioidaceae</taxon>
        <taxon>Mumia</taxon>
    </lineage>
</organism>
<dbReference type="GO" id="GO:0140359">
    <property type="term" value="F:ABC-type transporter activity"/>
    <property type="evidence" value="ECO:0007669"/>
    <property type="project" value="InterPro"/>
</dbReference>
<dbReference type="InterPro" id="IPR051784">
    <property type="entry name" value="Nod_factor_ABC_transporter"/>
</dbReference>
<dbReference type="AlphaFoldDB" id="A0A5Q6RRC1"/>
<dbReference type="InterPro" id="IPR013525">
    <property type="entry name" value="ABC2_TM"/>
</dbReference>
<comment type="caution">
    <text evidence="8">The sequence shown here is derived from an EMBL/GenBank/DDBJ whole genome shotgun (WGS) entry which is preliminary data.</text>
</comment>
<dbReference type="Pfam" id="PF01061">
    <property type="entry name" value="ABC2_membrane"/>
    <property type="match status" value="1"/>
</dbReference>
<comment type="similarity">
    <text evidence="6">Belongs to the ABC-2 integral membrane protein family.</text>
</comment>
<feature type="transmembrane region" description="Helical" evidence="6">
    <location>
        <begin position="133"/>
        <end position="159"/>
    </location>
</feature>
<keyword evidence="6" id="KW-0813">Transport</keyword>
<evidence type="ECO:0000256" key="2">
    <source>
        <dbReference type="ARBA" id="ARBA00022692"/>
    </source>
</evidence>
<accession>A0A5Q6RRC1</accession>
<sequence length="284" mass="29486">MSTGTQSPTGVRTPAGAPTVWQALARQAPYYATVLRRTWRGSAFSYSVLPALTLASLGLGLGTFVDDGGAGSTGEGTAALGGLSYLAFIAPGMVAVTAVMGAAGESTFPVYAGFTWTKIYYAMRATSLRVRDLVNGATAYVAVRVLIAVVLLSVVVALFGTISSVLGGFALVGAALLVGVAHTTPVIAYAGWAKEDTALGLVFRLGIIPMTLFSGAYFPVDQLPAAVEALAKVLPVWHGVELCRMATTGEVTSAAWVHVGYLVLVTAVGWVLAQRQFARRLGRI</sequence>
<dbReference type="Proteomes" id="UP000307768">
    <property type="component" value="Unassembled WGS sequence"/>
</dbReference>
<dbReference type="GO" id="GO:0043190">
    <property type="term" value="C:ATP-binding cassette (ABC) transporter complex"/>
    <property type="evidence" value="ECO:0007669"/>
    <property type="project" value="InterPro"/>
</dbReference>
<dbReference type="InterPro" id="IPR047817">
    <property type="entry name" value="ABC2_TM_bact-type"/>
</dbReference>
<gene>
    <name evidence="8" type="ORF">FE697_016915</name>
</gene>
<feature type="transmembrane region" description="Helical" evidence="6">
    <location>
        <begin position="165"/>
        <end position="189"/>
    </location>
</feature>
<evidence type="ECO:0000313" key="8">
    <source>
        <dbReference type="EMBL" id="KAA1420628.1"/>
    </source>
</evidence>
<dbReference type="OrthoDB" id="9778589at2"/>
<feature type="transmembrane region" description="Helical" evidence="6">
    <location>
        <begin position="201"/>
        <end position="220"/>
    </location>
</feature>
<proteinExistence type="inferred from homology"/>
<keyword evidence="6" id="KW-1003">Cell membrane</keyword>
<protein>
    <recommendedName>
        <fullName evidence="6">Transport permease protein</fullName>
    </recommendedName>
</protein>
<reference evidence="8 9" key="1">
    <citation type="submission" date="2019-09" db="EMBL/GenBank/DDBJ databases">
        <title>Mumia zhuanghuii sp. nov. isolated from the intestinal contents of plateau pika (Ochotona curzoniae) in the Qinghai-Tibet plateau of China.</title>
        <authorList>
            <person name="Tian Z."/>
        </authorList>
    </citation>
    <scope>NUCLEOTIDE SEQUENCE [LARGE SCALE GENOMIC DNA]</scope>
    <source>
        <strain evidence="9">350</strain>
    </source>
</reference>
<feature type="transmembrane region" description="Helical" evidence="6">
    <location>
        <begin position="255"/>
        <end position="273"/>
    </location>
</feature>
<evidence type="ECO:0000313" key="9">
    <source>
        <dbReference type="Proteomes" id="UP000307768"/>
    </source>
</evidence>
<feature type="transmembrane region" description="Helical" evidence="6">
    <location>
        <begin position="43"/>
        <end position="65"/>
    </location>
</feature>
<dbReference type="EMBL" id="VDFQ02000005">
    <property type="protein sequence ID" value="KAA1420628.1"/>
    <property type="molecule type" value="Genomic_DNA"/>
</dbReference>
<dbReference type="PANTHER" id="PTHR43229">
    <property type="entry name" value="NODULATION PROTEIN J"/>
    <property type="match status" value="1"/>
</dbReference>
<evidence type="ECO:0000256" key="6">
    <source>
        <dbReference type="RuleBase" id="RU361157"/>
    </source>
</evidence>
<keyword evidence="2 6" id="KW-0812">Transmembrane</keyword>
<dbReference type="PRINTS" id="PR00164">
    <property type="entry name" value="ABC2TRNSPORT"/>
</dbReference>
<evidence type="ECO:0000256" key="1">
    <source>
        <dbReference type="ARBA" id="ARBA00004141"/>
    </source>
</evidence>
<comment type="subcellular location">
    <subcellularLocation>
        <location evidence="6">Cell membrane</location>
        <topology evidence="6">Multi-pass membrane protein</topology>
    </subcellularLocation>
    <subcellularLocation>
        <location evidence="1">Membrane</location>
        <topology evidence="1">Multi-pass membrane protein</topology>
    </subcellularLocation>
</comment>
<dbReference type="InterPro" id="IPR000412">
    <property type="entry name" value="ABC_2_transport"/>
</dbReference>
<dbReference type="GO" id="GO:0046677">
    <property type="term" value="P:response to antibiotic"/>
    <property type="evidence" value="ECO:0007669"/>
    <property type="project" value="UniProtKB-KW"/>
</dbReference>
<evidence type="ECO:0000259" key="7">
    <source>
        <dbReference type="PROSITE" id="PS51012"/>
    </source>
</evidence>
<dbReference type="PIRSF" id="PIRSF006648">
    <property type="entry name" value="DrrB"/>
    <property type="match status" value="1"/>
</dbReference>
<name>A0A5Q6RRC1_9ACTN</name>
<dbReference type="RefSeq" id="WP_149770797.1">
    <property type="nucleotide sequence ID" value="NZ_VDFQ02000005.1"/>
</dbReference>
<evidence type="ECO:0000256" key="4">
    <source>
        <dbReference type="ARBA" id="ARBA00023136"/>
    </source>
</evidence>
<keyword evidence="3 6" id="KW-1133">Transmembrane helix</keyword>
<evidence type="ECO:0000256" key="3">
    <source>
        <dbReference type="ARBA" id="ARBA00022989"/>
    </source>
</evidence>
<feature type="domain" description="ABC transmembrane type-2" evidence="7">
    <location>
        <begin position="41"/>
        <end position="280"/>
    </location>
</feature>
<keyword evidence="5" id="KW-0046">Antibiotic resistance</keyword>
<keyword evidence="4 6" id="KW-0472">Membrane</keyword>